<dbReference type="Pfam" id="PF02424">
    <property type="entry name" value="ApbE"/>
    <property type="match status" value="1"/>
</dbReference>
<evidence type="ECO:0000256" key="10">
    <source>
        <dbReference type="PIRNR" id="PIRNR006268"/>
    </source>
</evidence>
<dbReference type="PROSITE" id="PS51257">
    <property type="entry name" value="PROKAR_LIPOPROTEIN"/>
    <property type="match status" value="1"/>
</dbReference>
<dbReference type="Gene3D" id="3.10.520.10">
    <property type="entry name" value="ApbE-like domains"/>
    <property type="match status" value="1"/>
</dbReference>
<evidence type="ECO:0000256" key="4">
    <source>
        <dbReference type="ARBA" id="ARBA00022679"/>
    </source>
</evidence>
<dbReference type="Proteomes" id="UP000018126">
    <property type="component" value="Unassembled WGS sequence"/>
</dbReference>
<accession>V6Q241</accession>
<evidence type="ECO:0000256" key="11">
    <source>
        <dbReference type="PIRSR" id="PIRSR006268-2"/>
    </source>
</evidence>
<dbReference type="GO" id="GO:0046872">
    <property type="term" value="F:metal ion binding"/>
    <property type="evidence" value="ECO:0007669"/>
    <property type="project" value="UniProtKB-UniRule"/>
</dbReference>
<evidence type="ECO:0000256" key="8">
    <source>
        <dbReference type="ARBA" id="ARBA00031306"/>
    </source>
</evidence>
<evidence type="ECO:0000256" key="2">
    <source>
        <dbReference type="ARBA" id="ARBA00016337"/>
    </source>
</evidence>
<dbReference type="eggNOG" id="COG1477">
    <property type="taxonomic scope" value="Bacteria"/>
</dbReference>
<dbReference type="EMBL" id="AYSH01000020">
    <property type="protein sequence ID" value="EST89184.1"/>
    <property type="molecule type" value="Genomic_DNA"/>
</dbReference>
<evidence type="ECO:0000313" key="14">
    <source>
        <dbReference type="Proteomes" id="UP000018126"/>
    </source>
</evidence>
<evidence type="ECO:0000256" key="12">
    <source>
        <dbReference type="RuleBase" id="RU363002"/>
    </source>
</evidence>
<feature type="binding site" evidence="11">
    <location>
        <position position="312"/>
    </location>
    <ligand>
        <name>Mg(2+)</name>
        <dbReference type="ChEBI" id="CHEBI:18420"/>
    </ligand>
</feature>
<keyword evidence="12" id="KW-1003">Cell membrane</keyword>
<dbReference type="GO" id="GO:0016740">
    <property type="term" value="F:transferase activity"/>
    <property type="evidence" value="ECO:0007669"/>
    <property type="project" value="UniProtKB-UniRule"/>
</dbReference>
<keyword evidence="12" id="KW-0449">Lipoprotein</keyword>
<keyword evidence="12" id="KW-0997">Cell inner membrane</keyword>
<evidence type="ECO:0000256" key="9">
    <source>
        <dbReference type="ARBA" id="ARBA00048540"/>
    </source>
</evidence>
<dbReference type="PANTHER" id="PTHR30040">
    <property type="entry name" value="THIAMINE BIOSYNTHESIS LIPOPROTEIN APBE"/>
    <property type="match status" value="1"/>
</dbReference>
<feature type="binding site" evidence="11">
    <location>
        <position position="192"/>
    </location>
    <ligand>
        <name>Mg(2+)</name>
        <dbReference type="ChEBI" id="CHEBI:18420"/>
    </ligand>
</feature>
<proteinExistence type="inferred from homology"/>
<evidence type="ECO:0000256" key="5">
    <source>
        <dbReference type="ARBA" id="ARBA00022723"/>
    </source>
</evidence>
<comment type="caution">
    <text evidence="13">The sequence shown here is derived from an EMBL/GenBank/DDBJ whole genome shotgun (WGS) entry which is preliminary data.</text>
</comment>
<dbReference type="InterPro" id="IPR003374">
    <property type="entry name" value="ApbE-like_sf"/>
</dbReference>
<keyword evidence="4 10" id="KW-0808">Transferase</keyword>
<keyword evidence="5 10" id="KW-0479">Metal-binding</keyword>
<sequence length="369" mass="40800">MKRNKWQTAIMISLTALMLVGCRTTPTTKEADSNTTTSQKVNKEPYSEQQFLMGTYVRVQIFDEGKKEVLDDAFARVKELADKTTVNEPDADKSEVAEINRQAGVQPVKVSEDVFRLIEKAYQYSEEADQGFDLSIGPITQLWHIGFDDARKPSQAEIDEALALVRHEDVQLDKKNQTVYLTKPGMSLDLGSIAKGFIADEIVDVLKEHGVTTAIVDLGGNVVVVGTSPKKEGQPWTVGIQDPNQSRNKVVGTVPAQDQSLVTSGIYERVLEVDGKTYHHLFDPTTGYPFENHIAGVTIISKKSVDGDGLSTAIFSMGLEEGMDYIESMKDVEALFITTDDEIYMSSGLKDTFQLNEESGYTVKKLANQ</sequence>
<comment type="function">
    <text evidence="12">Flavin transferase that catalyzes the transfer of the FMN moiety of FAD and its covalent binding to the hydroxyl group of a threonine residue in a target flavoprotein.</text>
</comment>
<reference evidence="13 14" key="1">
    <citation type="journal article" date="2013" name="Genome Announc.">
        <title>High-Quality Draft Genome Sequence of Vagococcus lutrae Strain LBD1, Isolated from the Largemouth Bass Micropterus salmoides.</title>
        <authorList>
            <person name="Lebreton F."/>
            <person name="Valentino M.D."/>
            <person name="Duncan L.B."/>
            <person name="Zeng Q."/>
            <person name="Manson McGuire A."/>
            <person name="Earl A.M."/>
            <person name="Gilmore M.S."/>
        </authorList>
    </citation>
    <scope>NUCLEOTIDE SEQUENCE [LARGE SCALE GENOMIC DNA]</scope>
    <source>
        <strain evidence="13 14">LBD1</strain>
    </source>
</reference>
<comment type="catalytic activity">
    <reaction evidence="9 10 12">
        <text>L-threonyl-[protein] + FAD = FMN-L-threonyl-[protein] + AMP + H(+)</text>
        <dbReference type="Rhea" id="RHEA:36847"/>
        <dbReference type="Rhea" id="RHEA-COMP:11060"/>
        <dbReference type="Rhea" id="RHEA-COMP:11061"/>
        <dbReference type="ChEBI" id="CHEBI:15378"/>
        <dbReference type="ChEBI" id="CHEBI:30013"/>
        <dbReference type="ChEBI" id="CHEBI:57692"/>
        <dbReference type="ChEBI" id="CHEBI:74257"/>
        <dbReference type="ChEBI" id="CHEBI:456215"/>
        <dbReference type="EC" id="2.7.1.180"/>
    </reaction>
</comment>
<evidence type="ECO:0000256" key="1">
    <source>
        <dbReference type="ARBA" id="ARBA00011955"/>
    </source>
</evidence>
<dbReference type="STRING" id="1408226.T233_01632"/>
<keyword evidence="12" id="KW-0472">Membrane</keyword>
<keyword evidence="14" id="KW-1185">Reference proteome</keyword>
<protein>
    <recommendedName>
        <fullName evidence="2 10">FAD:protein FMN transferase</fullName>
        <ecNumber evidence="1 10">2.7.1.180</ecNumber>
    </recommendedName>
    <alternativeName>
        <fullName evidence="8 10">Flavin transferase</fullName>
    </alternativeName>
</protein>
<keyword evidence="6 10" id="KW-0274">FAD</keyword>
<dbReference type="AlphaFoldDB" id="V6Q241"/>
<evidence type="ECO:0000256" key="7">
    <source>
        <dbReference type="ARBA" id="ARBA00022842"/>
    </source>
</evidence>
<organism evidence="13 14">
    <name type="scientific">Vagococcus lutrae LBD1</name>
    <dbReference type="NCBI Taxonomy" id="1408226"/>
    <lineage>
        <taxon>Bacteria</taxon>
        <taxon>Bacillati</taxon>
        <taxon>Bacillota</taxon>
        <taxon>Bacilli</taxon>
        <taxon>Lactobacillales</taxon>
        <taxon>Enterococcaceae</taxon>
        <taxon>Vagococcus</taxon>
    </lineage>
</organism>
<dbReference type="PATRIC" id="fig|1408226.3.peg.1589"/>
<dbReference type="EC" id="2.7.1.180" evidence="1 10"/>
<gene>
    <name evidence="13" type="ORF">T233_01632</name>
</gene>
<dbReference type="PANTHER" id="PTHR30040:SF2">
    <property type="entry name" value="FAD:PROTEIN FMN TRANSFERASE"/>
    <property type="match status" value="1"/>
</dbReference>
<dbReference type="PIRSF" id="PIRSF006268">
    <property type="entry name" value="ApbE"/>
    <property type="match status" value="1"/>
</dbReference>
<keyword evidence="3 10" id="KW-0285">Flavoprotein</keyword>
<name>V6Q241_9ENTE</name>
<feature type="binding site" evidence="11">
    <location>
        <position position="308"/>
    </location>
    <ligand>
        <name>Mg(2+)</name>
        <dbReference type="ChEBI" id="CHEBI:18420"/>
    </ligand>
</feature>
<dbReference type="SUPFAM" id="SSF143631">
    <property type="entry name" value="ApbE-like"/>
    <property type="match status" value="1"/>
</dbReference>
<evidence type="ECO:0000256" key="6">
    <source>
        <dbReference type="ARBA" id="ARBA00022827"/>
    </source>
</evidence>
<keyword evidence="7 10" id="KW-0460">Magnesium</keyword>
<evidence type="ECO:0000256" key="3">
    <source>
        <dbReference type="ARBA" id="ARBA00022630"/>
    </source>
</evidence>
<comment type="subcellular location">
    <subcellularLocation>
        <location evidence="12">Cell inner membrane</location>
        <topology evidence="12">Lipid-anchor</topology>
        <orientation evidence="12">Periplasmic side</orientation>
    </subcellularLocation>
</comment>
<dbReference type="GO" id="GO:0005886">
    <property type="term" value="C:plasma membrane"/>
    <property type="evidence" value="ECO:0007669"/>
    <property type="project" value="UniProtKB-SubCell"/>
</dbReference>
<dbReference type="InterPro" id="IPR024932">
    <property type="entry name" value="ApbE"/>
</dbReference>
<dbReference type="RefSeq" id="WP_023606937.1">
    <property type="nucleotide sequence ID" value="NZ_AYSH01000020.1"/>
</dbReference>
<comment type="cofactor">
    <cofactor evidence="11">
        <name>Mg(2+)</name>
        <dbReference type="ChEBI" id="CHEBI:18420"/>
    </cofactor>
    <cofactor evidence="11">
        <name>Mn(2+)</name>
        <dbReference type="ChEBI" id="CHEBI:29035"/>
    </cofactor>
    <text evidence="11">Magnesium. Can also use manganese.</text>
</comment>
<evidence type="ECO:0000313" key="13">
    <source>
        <dbReference type="EMBL" id="EST89184.1"/>
    </source>
</evidence>
<comment type="similarity">
    <text evidence="10 12">Belongs to the ApbE family.</text>
</comment>